<dbReference type="AlphaFoldDB" id="B3G4J8"/>
<organism evidence="2">
    <name type="scientific">Adineta vaga</name>
    <name type="common">Rotifer</name>
    <name type="synonym">Callidina vaga</name>
    <dbReference type="NCBI Taxonomy" id="104782"/>
    <lineage>
        <taxon>Eukaryota</taxon>
        <taxon>Metazoa</taxon>
        <taxon>Spiralia</taxon>
        <taxon>Gnathifera</taxon>
        <taxon>Rotifera</taxon>
        <taxon>Eurotatoria</taxon>
        <taxon>Bdelloidea</taxon>
        <taxon>Adinetida</taxon>
        <taxon>Adinetidae</taxon>
        <taxon>Adineta</taxon>
    </lineage>
</organism>
<proteinExistence type="predicted"/>
<protein>
    <submittedName>
        <fullName evidence="2">Uncharacterized protein</fullName>
    </submittedName>
</protein>
<feature type="compositionally biased region" description="Acidic residues" evidence="1">
    <location>
        <begin position="772"/>
        <end position="784"/>
    </location>
</feature>
<feature type="region of interest" description="Disordered" evidence="1">
    <location>
        <begin position="749"/>
        <end position="791"/>
    </location>
</feature>
<sequence>MKRRKSYFYIYILEKRTRIMSKMYPPLELPDNVLTYQGKAFFDLVCAKCGEVVKNLLEALAIDSVKTLLGVEDDIFSFLKEKCSALSHIKEKACLHLDDGNIIIKPGLRLDFDRFVEALYAQSIDNQLLPPTTSSSDDTSSSLATVTVSDMFGKNNNSFVAQFINNIASNKKKSKNNYRYSELIKSFAQALYIMGGRNTYEFVRLNLSGSVPSIISIDSLIAKAGGKILEGEFRFDLLKQLQASNGYQLAVCSEDCTGVIQKITYSASSNTFIGLSTPLDHGIPVSQYYRTDSFDQLRMWFENNEKSTLLNVHMLELLNVSTLTSSPFLLAAYGITSQFNSIDVLRRWLWIYDHSRHSNIRVLVFSTDCDAKYLRAMRLATGFFAKLPNIPVSEHTDAFEVKLPQEWSSWFFMRPRQLFFCFQDPVHLCTKIRNRLLSQSASLTIGDEQVSIDVLFDLIDNQSKLIHGLVKTDVNPKDRQNFNSCIKISSTDVSAALENVTGSYATRVYLRLIRSVILAYVERDTSIMDRIYYSWMTVFICRLWWSWLYLTNVDELSMENFDNTKNPFFITRAAYHSIEINAHTLLAVVLLVCQHDLPESALNISSFHSQSCENIFRLTRSMSGTFSSNVNFTVNQFLGRAGKLSVLQDIERQNEHGESEVSLQFPKHHKRRHKKTVLLTGRSHIPTNIITENTIEQTIFRAFDDAFEILSVLGIDKTLKRAHRDSLKDMSIFVRTQIERMSHTIDYSQNWHDYSDDESDSEPEKDVHESDADTESSSEDETEELFANSSQKTSQFKKIRIFNDIPTSKMNSYFRIKNDGNEMFMHKQTACWLLTDNKPTLSSDRCHRVQQSS</sequence>
<dbReference type="EMBL" id="EU643483">
    <property type="protein sequence ID" value="ACD54737.1"/>
    <property type="molecule type" value="Genomic_DNA"/>
</dbReference>
<evidence type="ECO:0000313" key="2">
    <source>
        <dbReference type="EMBL" id="ACD54737.1"/>
    </source>
</evidence>
<evidence type="ECO:0000256" key="1">
    <source>
        <dbReference type="SAM" id="MobiDB-lite"/>
    </source>
</evidence>
<feature type="compositionally biased region" description="Basic and acidic residues" evidence="1">
    <location>
        <begin position="762"/>
        <end position="771"/>
    </location>
</feature>
<name>B3G4J8_ADIVA</name>
<reference evidence="2" key="1">
    <citation type="journal article" date="2008" name="Science">
        <title>Massive horizontal gene transfer in bdelloid rotifers.</title>
        <authorList>
            <person name="Gladyshev E.A."/>
            <person name="Meselson M.S."/>
            <person name="Arkhipova I.R."/>
        </authorList>
    </citation>
    <scope>NUCLEOTIDE SEQUENCE</scope>
</reference>
<accession>B3G4J8</accession>